<gene>
    <name evidence="1" type="ORF">SAMN04488500_103116</name>
</gene>
<organism evidence="1 2">
    <name type="scientific">Sporomusa malonica</name>
    <dbReference type="NCBI Taxonomy" id="112901"/>
    <lineage>
        <taxon>Bacteria</taxon>
        <taxon>Bacillati</taxon>
        <taxon>Bacillota</taxon>
        <taxon>Negativicutes</taxon>
        <taxon>Selenomonadales</taxon>
        <taxon>Sporomusaceae</taxon>
        <taxon>Sporomusa</taxon>
    </lineage>
</organism>
<evidence type="ECO:0000313" key="1">
    <source>
        <dbReference type="EMBL" id="SMC45188.1"/>
    </source>
</evidence>
<evidence type="ECO:0000313" key="2">
    <source>
        <dbReference type="Proteomes" id="UP000192738"/>
    </source>
</evidence>
<name>A0A1W1ZB31_9FIRM</name>
<reference evidence="1 2" key="1">
    <citation type="submission" date="2017-04" db="EMBL/GenBank/DDBJ databases">
        <authorList>
            <person name="Afonso C.L."/>
            <person name="Miller P.J."/>
            <person name="Scott M.A."/>
            <person name="Spackman E."/>
            <person name="Goraichik I."/>
            <person name="Dimitrov K.M."/>
            <person name="Suarez D.L."/>
            <person name="Swayne D.E."/>
        </authorList>
    </citation>
    <scope>NUCLEOTIDE SEQUENCE [LARGE SCALE GENOMIC DNA]</scope>
    <source>
        <strain evidence="1 2">DSM 5090</strain>
    </source>
</reference>
<accession>A0A1W1ZB31</accession>
<proteinExistence type="predicted"/>
<sequence length="147" mass="16423">MSEEDQRQHYYVEPVCQNTEHNHAFITIADVARDHQHGILGTTGPALYSGHSHVHCIHVLTTSDPKGGPVHWHVVDVVTGPAIEVAGDEHTHQFCGETSLVLGHTHCFNSTTDTAPDKKKCDCDHKDCDCDHKDCDHDHKDCKREDE</sequence>
<dbReference type="RefSeq" id="WP_176215394.1">
    <property type="nucleotide sequence ID" value="NZ_CP155572.1"/>
</dbReference>
<dbReference type="AlphaFoldDB" id="A0A1W1ZB31"/>
<dbReference type="Proteomes" id="UP000192738">
    <property type="component" value="Unassembled WGS sequence"/>
</dbReference>
<dbReference type="InterPro" id="IPR024307">
    <property type="entry name" value="YmaF"/>
</dbReference>
<protein>
    <submittedName>
        <fullName evidence="1">YmaF family protein</fullName>
    </submittedName>
</protein>
<dbReference type="Pfam" id="PF12788">
    <property type="entry name" value="YmaF"/>
    <property type="match status" value="1"/>
</dbReference>
<dbReference type="EMBL" id="FWXI01000003">
    <property type="protein sequence ID" value="SMC45188.1"/>
    <property type="molecule type" value="Genomic_DNA"/>
</dbReference>
<keyword evidence="2" id="KW-1185">Reference proteome</keyword>